<dbReference type="Proteomes" id="UP001378592">
    <property type="component" value="Unassembled WGS sequence"/>
</dbReference>
<keyword evidence="9" id="KW-1185">Reference proteome</keyword>
<accession>A0AAN9VHF0</accession>
<dbReference type="PANTHER" id="PTHR10491:SF4">
    <property type="entry name" value="METHIONINE ADENOSYLTRANSFERASE 2 SUBUNIT BETA"/>
    <property type="match status" value="1"/>
</dbReference>
<comment type="subunit">
    <text evidence="6">Heterotrimer; composed of a catalytic MAT2A homodimer that binds one regulatory MAT2B chain. Heterohexamer; composed of a central, catalytic MAT2A homotetramer flanked on either side by a regulatory MAT2B chain. NADP binding increases the affinity for MAT2A.</text>
</comment>
<feature type="domain" description="RmlD-like substrate binding" evidence="7">
    <location>
        <begin position="4"/>
        <end position="294"/>
    </location>
</feature>
<evidence type="ECO:0000256" key="1">
    <source>
        <dbReference type="ARBA" id="ARBA00005224"/>
    </source>
</evidence>
<evidence type="ECO:0000313" key="9">
    <source>
        <dbReference type="Proteomes" id="UP001378592"/>
    </source>
</evidence>
<dbReference type="GO" id="GO:0048270">
    <property type="term" value="F:methionine adenosyltransferase regulator activity"/>
    <property type="evidence" value="ECO:0007669"/>
    <property type="project" value="TreeGrafter"/>
</dbReference>
<comment type="caution">
    <text evidence="8">The sequence shown here is derived from an EMBL/GenBank/DDBJ whole genome shotgun (WGS) entry which is preliminary data.</text>
</comment>
<sequence>MERKLYLTGASGLLGRAVRTKFAEEGWTVYGTALNRISPVLHRVDLNDNIAVEKSLSSFKPNYIIHCAAERFPDRVQADPNKAEQLNVGATKNLVELADKLSVPVLYISTDYVFNGKSPPFKVNDIPSPVNLYGELKLRGEEATLETSSRNAVLRIPVLYGPVEKLSESAVTVLLENLLNASQPQEVSNYEKRRPSHVNDIAEICFQMASKTLQGSNIQGIYHWCGKEKFTKYEMVLKMAGVFELPHSHITAAADPPQGTTTRPYDTTLDTSRLDALHIGQHTSFADGIHSALKGWIK</sequence>
<dbReference type="SUPFAM" id="SSF51735">
    <property type="entry name" value="NAD(P)-binding Rossmann-fold domains"/>
    <property type="match status" value="1"/>
</dbReference>
<evidence type="ECO:0000256" key="2">
    <source>
        <dbReference type="ARBA" id="ARBA00008656"/>
    </source>
</evidence>
<evidence type="ECO:0000259" key="7">
    <source>
        <dbReference type="Pfam" id="PF04321"/>
    </source>
</evidence>
<protein>
    <recommendedName>
        <fullName evidence="3">Methionine adenosyltransferase 2 subunit beta</fullName>
    </recommendedName>
    <alternativeName>
        <fullName evidence="4">Methionine adenosyltransferase II beta</fullName>
    </alternativeName>
</protein>
<evidence type="ECO:0000313" key="8">
    <source>
        <dbReference type="EMBL" id="KAK7861875.1"/>
    </source>
</evidence>
<dbReference type="CDD" id="cd05254">
    <property type="entry name" value="dTDP_HR_like_SDR_e"/>
    <property type="match status" value="1"/>
</dbReference>
<dbReference type="InterPro" id="IPR029903">
    <property type="entry name" value="RmlD-like-bd"/>
</dbReference>
<gene>
    <name evidence="8" type="ORF">R5R35_002843</name>
</gene>
<dbReference type="GO" id="GO:0048269">
    <property type="term" value="C:methionine adenosyltransferase complex"/>
    <property type="evidence" value="ECO:0007669"/>
    <property type="project" value="TreeGrafter"/>
</dbReference>
<dbReference type="Pfam" id="PF04321">
    <property type="entry name" value="RmlD_sub_bind"/>
    <property type="match status" value="1"/>
</dbReference>
<reference evidence="8 9" key="1">
    <citation type="submission" date="2024-03" db="EMBL/GenBank/DDBJ databases">
        <title>The genome assembly and annotation of the cricket Gryllus longicercus Weissman &amp; Gray.</title>
        <authorList>
            <person name="Szrajer S."/>
            <person name="Gray D."/>
            <person name="Ylla G."/>
        </authorList>
    </citation>
    <scope>NUCLEOTIDE SEQUENCE [LARGE SCALE GENOMIC DNA]</scope>
    <source>
        <strain evidence="8">DAG 2021-001</strain>
        <tissue evidence="8">Whole body minus gut</tissue>
    </source>
</reference>
<proteinExistence type="inferred from homology"/>
<comment type="similarity">
    <text evidence="2">Belongs to the dTDP-4-dehydrorhamnose reductase family. MAT2B subfamily.</text>
</comment>
<name>A0AAN9VHF0_9ORTH</name>
<dbReference type="AlphaFoldDB" id="A0AAN9VHF0"/>
<dbReference type="EMBL" id="JAZDUA010000296">
    <property type="protein sequence ID" value="KAK7861875.1"/>
    <property type="molecule type" value="Genomic_DNA"/>
</dbReference>
<dbReference type="FunFam" id="3.40.50.720:FF:000357">
    <property type="entry name" value="Methionine adenosyltransferase 2 subunit beta"/>
    <property type="match status" value="1"/>
</dbReference>
<organism evidence="8 9">
    <name type="scientific">Gryllus longicercus</name>
    <dbReference type="NCBI Taxonomy" id="2509291"/>
    <lineage>
        <taxon>Eukaryota</taxon>
        <taxon>Metazoa</taxon>
        <taxon>Ecdysozoa</taxon>
        <taxon>Arthropoda</taxon>
        <taxon>Hexapoda</taxon>
        <taxon>Insecta</taxon>
        <taxon>Pterygota</taxon>
        <taxon>Neoptera</taxon>
        <taxon>Polyneoptera</taxon>
        <taxon>Orthoptera</taxon>
        <taxon>Ensifera</taxon>
        <taxon>Gryllidea</taxon>
        <taxon>Grylloidea</taxon>
        <taxon>Gryllidae</taxon>
        <taxon>Gryllinae</taxon>
        <taxon>Gryllus</taxon>
    </lineage>
</organism>
<comment type="function">
    <text evidence="5">Regulatory subunit of S-adenosylmethionine synthetase 2, an enzyme that catalyzes the formation of S-adenosylmethionine from methionine and ATP. Regulates MAT2A catalytic activity by changing its kinetic properties, increasing its affinity for L-methionine. Can bind NADP (in vitro).</text>
</comment>
<dbReference type="PANTHER" id="PTHR10491">
    <property type="entry name" value="DTDP-4-DEHYDRORHAMNOSE REDUCTASE"/>
    <property type="match status" value="1"/>
</dbReference>
<dbReference type="Gene3D" id="3.40.50.720">
    <property type="entry name" value="NAD(P)-binding Rossmann-like Domain"/>
    <property type="match status" value="1"/>
</dbReference>
<evidence type="ECO:0000256" key="3">
    <source>
        <dbReference type="ARBA" id="ARBA00021596"/>
    </source>
</evidence>
<dbReference type="InterPro" id="IPR036291">
    <property type="entry name" value="NAD(P)-bd_dom_sf"/>
</dbReference>
<evidence type="ECO:0000256" key="6">
    <source>
        <dbReference type="ARBA" id="ARBA00046786"/>
    </source>
</evidence>
<dbReference type="GO" id="GO:0006556">
    <property type="term" value="P:S-adenosylmethionine biosynthetic process"/>
    <property type="evidence" value="ECO:0007669"/>
    <property type="project" value="TreeGrafter"/>
</dbReference>
<evidence type="ECO:0000256" key="5">
    <source>
        <dbReference type="ARBA" id="ARBA00045998"/>
    </source>
</evidence>
<evidence type="ECO:0000256" key="4">
    <source>
        <dbReference type="ARBA" id="ARBA00029977"/>
    </source>
</evidence>
<comment type="pathway">
    <text evidence="1">Amino-acid biosynthesis; S-adenosyl-L-methionine biosynthesis; S-adenosyl-L-methionine from L-methionine: step 1/1.</text>
</comment>
<dbReference type="InterPro" id="IPR005913">
    <property type="entry name" value="dTDP_dehydrorham_reduct"/>
</dbReference>